<comment type="caution">
    <text evidence="1">The sequence shown here is derived from an EMBL/GenBank/DDBJ whole genome shotgun (WGS) entry which is preliminary data.</text>
</comment>
<evidence type="ECO:0000313" key="2">
    <source>
        <dbReference type="Proteomes" id="UP000176405"/>
    </source>
</evidence>
<dbReference type="Proteomes" id="UP000176405">
    <property type="component" value="Unassembled WGS sequence"/>
</dbReference>
<name>A0A1F5JZK0_9BACT</name>
<protein>
    <submittedName>
        <fullName evidence="1">Uncharacterized protein</fullName>
    </submittedName>
</protein>
<accession>A0A1F5JZK0</accession>
<reference evidence="1 2" key="1">
    <citation type="journal article" date="2016" name="Nat. Commun.">
        <title>Thousands of microbial genomes shed light on interconnected biogeochemical processes in an aquifer system.</title>
        <authorList>
            <person name="Anantharaman K."/>
            <person name="Brown C.T."/>
            <person name="Hug L.A."/>
            <person name="Sharon I."/>
            <person name="Castelle C.J."/>
            <person name="Probst A.J."/>
            <person name="Thomas B.C."/>
            <person name="Singh A."/>
            <person name="Wilkins M.J."/>
            <person name="Karaoz U."/>
            <person name="Brodie E.L."/>
            <person name="Williams K.H."/>
            <person name="Hubbard S.S."/>
            <person name="Banfield J.F."/>
        </authorList>
    </citation>
    <scope>NUCLEOTIDE SEQUENCE [LARGE SCALE GENOMIC DNA]</scope>
</reference>
<sequence length="65" mass="7731">MQFDQKREQLFSSNMQVPTYLQQTDNKNRKELVKTAVSYFWELVKQHNSKEKARSKVVQKTGIVI</sequence>
<organism evidence="1 2">
    <name type="scientific">Candidatus Daviesbacteria bacterium RIFCSPHIGHO2_12_FULL_43_11</name>
    <dbReference type="NCBI Taxonomy" id="1797780"/>
    <lineage>
        <taxon>Bacteria</taxon>
        <taxon>Candidatus Daviesiibacteriota</taxon>
    </lineage>
</organism>
<dbReference type="AlphaFoldDB" id="A0A1F5JZK0"/>
<proteinExistence type="predicted"/>
<evidence type="ECO:0000313" key="1">
    <source>
        <dbReference type="EMBL" id="OGE34147.1"/>
    </source>
</evidence>
<gene>
    <name evidence="1" type="ORF">A3E45_01795</name>
</gene>
<dbReference type="EMBL" id="MFDH01000038">
    <property type="protein sequence ID" value="OGE34147.1"/>
    <property type="molecule type" value="Genomic_DNA"/>
</dbReference>